<evidence type="ECO:0000256" key="5">
    <source>
        <dbReference type="SAM" id="SignalP"/>
    </source>
</evidence>
<reference evidence="7" key="1">
    <citation type="submission" date="2021-06" db="EMBL/GenBank/DDBJ databases">
        <title>Elioraea tepida, sp. nov., a moderately thermophilic aerobic anoxygenic phototrophic bacterium isolated from an alkaline siliceous hot spring mat community in Yellowstone National Park, WY, USA.</title>
        <authorList>
            <person name="Saini M.K."/>
            <person name="Yoshida S."/>
            <person name="Sebastian A."/>
            <person name="Hirose S."/>
            <person name="Hara E."/>
            <person name="Tamaki H."/>
            <person name="Soulier N.T."/>
            <person name="Albert I."/>
            <person name="Hanada S."/>
            <person name="Bryant D.A."/>
            <person name="Tank M."/>
        </authorList>
    </citation>
    <scope>NUCLEOTIDE SEQUENCE</scope>
    <source>
        <strain evidence="7">MS-P2</strain>
    </source>
</reference>
<feature type="signal peptide" evidence="5">
    <location>
        <begin position="1"/>
        <end position="23"/>
    </location>
</feature>
<name>A0A975U0Z4_9PROT</name>
<dbReference type="GO" id="GO:0003755">
    <property type="term" value="F:peptidyl-prolyl cis-trans isomerase activity"/>
    <property type="evidence" value="ECO:0007669"/>
    <property type="project" value="UniProtKB-KW"/>
</dbReference>
<sequence>MTATLRLALTGAVFLMMAATADAQAPLPDPENTLYMDLRTGRVVIQLRPDLAPKHVEQVKTLVRQGFYDNTPFHRVIEGFMAQGGDPTGTGTGRSRLPNLPAEFTTRARFLRGTVGAARSQDPNSANSQFFIMFAPGPFLDGQYTIWGQVIEGMEHVDAIKRGDPNRNGQVAPPPDRILRMRVAADVRD</sequence>
<dbReference type="PANTHER" id="PTHR45625:SF4">
    <property type="entry name" value="PEPTIDYLPROLYL ISOMERASE DOMAIN AND WD REPEAT-CONTAINING PROTEIN 1"/>
    <property type="match status" value="1"/>
</dbReference>
<accession>A0A975U0Z4</accession>
<comment type="similarity">
    <text evidence="1">Belongs to the cyclophilin-type PPIase family.</text>
</comment>
<protein>
    <recommendedName>
        <fullName evidence="2">peptidylprolyl isomerase</fullName>
        <ecNumber evidence="2">5.2.1.8</ecNumber>
    </recommendedName>
</protein>
<dbReference type="GO" id="GO:0006457">
    <property type="term" value="P:protein folding"/>
    <property type="evidence" value="ECO:0007669"/>
    <property type="project" value="InterPro"/>
</dbReference>
<proteinExistence type="inferred from homology"/>
<evidence type="ECO:0000313" key="8">
    <source>
        <dbReference type="Proteomes" id="UP000694001"/>
    </source>
</evidence>
<organism evidence="7 8">
    <name type="scientific">Elioraea tepida</name>
    <dbReference type="NCBI Taxonomy" id="2843330"/>
    <lineage>
        <taxon>Bacteria</taxon>
        <taxon>Pseudomonadati</taxon>
        <taxon>Pseudomonadota</taxon>
        <taxon>Alphaproteobacteria</taxon>
        <taxon>Acetobacterales</taxon>
        <taxon>Elioraeaceae</taxon>
        <taxon>Elioraea</taxon>
    </lineage>
</organism>
<dbReference type="InterPro" id="IPR044666">
    <property type="entry name" value="Cyclophilin_A-like"/>
</dbReference>
<evidence type="ECO:0000256" key="4">
    <source>
        <dbReference type="ARBA" id="ARBA00023235"/>
    </source>
</evidence>
<dbReference type="PANTHER" id="PTHR45625">
    <property type="entry name" value="PEPTIDYL-PROLYL CIS-TRANS ISOMERASE-RELATED"/>
    <property type="match status" value="1"/>
</dbReference>
<gene>
    <name evidence="7" type="ORF">KO353_13390</name>
</gene>
<dbReference type="PROSITE" id="PS00170">
    <property type="entry name" value="CSA_PPIASE_1"/>
    <property type="match status" value="1"/>
</dbReference>
<dbReference type="PROSITE" id="PS50072">
    <property type="entry name" value="CSA_PPIASE_2"/>
    <property type="match status" value="1"/>
</dbReference>
<dbReference type="EC" id="5.2.1.8" evidence="2"/>
<evidence type="ECO:0000256" key="1">
    <source>
        <dbReference type="ARBA" id="ARBA00007365"/>
    </source>
</evidence>
<dbReference type="Pfam" id="PF00160">
    <property type="entry name" value="Pro_isomerase"/>
    <property type="match status" value="1"/>
</dbReference>
<evidence type="ECO:0000313" key="7">
    <source>
        <dbReference type="EMBL" id="QXM24240.1"/>
    </source>
</evidence>
<dbReference type="AlphaFoldDB" id="A0A975U0Z4"/>
<dbReference type="CDD" id="cd00317">
    <property type="entry name" value="cyclophilin"/>
    <property type="match status" value="1"/>
</dbReference>
<feature type="domain" description="PPIase cyclophilin-type" evidence="6">
    <location>
        <begin position="41"/>
        <end position="185"/>
    </location>
</feature>
<feature type="chain" id="PRO_5038112478" description="peptidylprolyl isomerase" evidence="5">
    <location>
        <begin position="24"/>
        <end position="189"/>
    </location>
</feature>
<keyword evidence="5" id="KW-0732">Signal</keyword>
<dbReference type="Proteomes" id="UP000694001">
    <property type="component" value="Chromosome"/>
</dbReference>
<dbReference type="KEGG" id="elio:KO353_13390"/>
<dbReference type="InterPro" id="IPR020892">
    <property type="entry name" value="Cyclophilin-type_PPIase_CS"/>
</dbReference>
<dbReference type="EMBL" id="CP076448">
    <property type="protein sequence ID" value="QXM24240.1"/>
    <property type="molecule type" value="Genomic_DNA"/>
</dbReference>
<evidence type="ECO:0000259" key="6">
    <source>
        <dbReference type="PROSITE" id="PS50072"/>
    </source>
</evidence>
<dbReference type="RefSeq" id="WP_218285259.1">
    <property type="nucleotide sequence ID" value="NZ_CP076448.1"/>
</dbReference>
<keyword evidence="4 7" id="KW-0413">Isomerase</keyword>
<evidence type="ECO:0000256" key="2">
    <source>
        <dbReference type="ARBA" id="ARBA00013194"/>
    </source>
</evidence>
<keyword evidence="8" id="KW-1185">Reference proteome</keyword>
<evidence type="ECO:0000256" key="3">
    <source>
        <dbReference type="ARBA" id="ARBA00023110"/>
    </source>
</evidence>
<keyword evidence="3" id="KW-0697">Rotamase</keyword>
<dbReference type="InterPro" id="IPR002130">
    <property type="entry name" value="Cyclophilin-type_PPIase_dom"/>
</dbReference>